<feature type="signal peptide" evidence="1">
    <location>
        <begin position="1"/>
        <end position="20"/>
    </location>
</feature>
<name>A0A8J3JZQ8_9ACTN</name>
<reference evidence="2 3" key="1">
    <citation type="submission" date="2021-01" db="EMBL/GenBank/DDBJ databases">
        <title>Whole genome shotgun sequence of Catellatospora chokoriensis NBRC 107358.</title>
        <authorList>
            <person name="Komaki H."/>
            <person name="Tamura T."/>
        </authorList>
    </citation>
    <scope>NUCLEOTIDE SEQUENCE [LARGE SCALE GENOMIC DNA]</scope>
    <source>
        <strain evidence="2 3">NBRC 107358</strain>
    </source>
</reference>
<organism evidence="2 3">
    <name type="scientific">Catellatospora chokoriensis</name>
    <dbReference type="NCBI Taxonomy" id="310353"/>
    <lineage>
        <taxon>Bacteria</taxon>
        <taxon>Bacillati</taxon>
        <taxon>Actinomycetota</taxon>
        <taxon>Actinomycetes</taxon>
        <taxon>Micromonosporales</taxon>
        <taxon>Micromonosporaceae</taxon>
        <taxon>Catellatospora</taxon>
    </lineage>
</organism>
<gene>
    <name evidence="2" type="ORF">Cch02nite_34670</name>
</gene>
<evidence type="ECO:0000256" key="1">
    <source>
        <dbReference type="SAM" id="SignalP"/>
    </source>
</evidence>
<sequence length="166" mass="16559">MRIATCLTLAAAMFGLTACANQNPAEPSAAVAPTTATSVPGGIAADCPRLSQALGELQAQAPMLLPQLAAAKKDPGKAAEAIAALVRELRAFRDAYGAGAEAIADPGLKAAVRSDLAAIDSTLADIAQAGDDAARVELELQSAEFRHAGNLVPALCAMVGPSPSAG</sequence>
<dbReference type="Proteomes" id="UP000619293">
    <property type="component" value="Unassembled WGS sequence"/>
</dbReference>
<dbReference type="RefSeq" id="WP_191844062.1">
    <property type="nucleotide sequence ID" value="NZ_BAAALB010000045.1"/>
</dbReference>
<dbReference type="AlphaFoldDB" id="A0A8J3JZQ8"/>
<evidence type="ECO:0000313" key="2">
    <source>
        <dbReference type="EMBL" id="GIF90023.1"/>
    </source>
</evidence>
<accession>A0A8J3JZQ8</accession>
<dbReference type="PROSITE" id="PS51257">
    <property type="entry name" value="PROKAR_LIPOPROTEIN"/>
    <property type="match status" value="1"/>
</dbReference>
<keyword evidence="3" id="KW-1185">Reference proteome</keyword>
<dbReference type="EMBL" id="BONG01000020">
    <property type="protein sequence ID" value="GIF90023.1"/>
    <property type="molecule type" value="Genomic_DNA"/>
</dbReference>
<feature type="chain" id="PRO_5035200128" evidence="1">
    <location>
        <begin position="21"/>
        <end position="166"/>
    </location>
</feature>
<keyword evidence="1" id="KW-0732">Signal</keyword>
<protein>
    <submittedName>
        <fullName evidence="2">Uncharacterized protein</fullName>
    </submittedName>
</protein>
<comment type="caution">
    <text evidence="2">The sequence shown here is derived from an EMBL/GenBank/DDBJ whole genome shotgun (WGS) entry which is preliminary data.</text>
</comment>
<proteinExistence type="predicted"/>
<evidence type="ECO:0000313" key="3">
    <source>
        <dbReference type="Proteomes" id="UP000619293"/>
    </source>
</evidence>